<proteinExistence type="inferred from homology"/>
<keyword evidence="4 6" id="KW-0067">ATP-binding</keyword>
<feature type="region of interest" description="Disordered" evidence="9">
    <location>
        <begin position="1"/>
        <end position="184"/>
    </location>
</feature>
<evidence type="ECO:0000256" key="6">
    <source>
        <dbReference type="PROSITE-ProRule" id="PRU00283"/>
    </source>
</evidence>
<dbReference type="InterPro" id="IPR027417">
    <property type="entry name" value="P-loop_NTPase"/>
</dbReference>
<dbReference type="EMBL" id="LN483116">
    <property type="protein sequence ID" value="CDZ96288.1"/>
    <property type="molecule type" value="Genomic_DNA"/>
</dbReference>
<feature type="compositionally biased region" description="Polar residues" evidence="9">
    <location>
        <begin position="98"/>
        <end position="110"/>
    </location>
</feature>
<feature type="compositionally biased region" description="Low complexity" evidence="9">
    <location>
        <begin position="142"/>
        <end position="166"/>
    </location>
</feature>
<evidence type="ECO:0000256" key="9">
    <source>
        <dbReference type="SAM" id="MobiDB-lite"/>
    </source>
</evidence>
<feature type="domain" description="Kinesin motor" evidence="10">
    <location>
        <begin position="415"/>
        <end position="755"/>
    </location>
</feature>
<dbReference type="GO" id="GO:0003777">
    <property type="term" value="F:microtubule motor activity"/>
    <property type="evidence" value="ECO:0007669"/>
    <property type="project" value="InterPro"/>
</dbReference>
<sequence length="767" mass="83255">MIENPTTTASRLPVLNRPPSSPVRAPAVSSSSGISSSASNHLAPKRKNTSDSAISIAGQPPSKRPAHSTRTSSAPSSRSASSITTTTTNRSAYVTRKPLSSVSTTSNKPGATTRSAAAAATSTSAVGRRAPAASSNSGTPQVGTSRSISSTGSAGSIRSSSSVSRGLTANRVPSGGRSGTVSPDFIETNGRLATVEKQMFNMNELLALEKSKIINLETAQSTLQSQLAQKSTEAATARSLSLLNEELLRDKAARERDLACLEREREENSRLHEELRKSREEVRKITGELKDIEDEKKRELNRMESRVRDLEEDLETERKGRKRENVELEQTKNSLSDITTRSLTVNSQLTFFQTESSTLKNEVTQLQSALTERIEFTTREIEAAAQRVKSAERKMREGETERRKLHNIIQELKGNIRVFCRVRPPIVADGQVASIAYPDRDGKQIVVTSSQDAAIGGTREQIIPFAFDKVFQPHSTQSDVFEEISGLTQSVLDGYNCCIFAYGQTGAGKSFTMEGGSTPESMGMIPRAILQIFEVTEYLKEQGWKYELEGQFLEIYNETLNDLLGNSNFDNNKLEIKHEKVGKTTRTTVTDATTVRLTSPNQVQGLLERARSRRAVAATLMNERSSRSHSVFSLRVTGSNAVTGESCEGVLNLVDLAGSERLASSGAGADKDRLKETININKSLSALADVIGALGSTSSGQASHVPYRNSKLTYLLQTSLSGQSKTLMVLNLSPLAVHLNESLCSLRFATKVNSTQIGSAKKQQGAR</sequence>
<keyword evidence="2 7" id="KW-0493">Microtubule</keyword>
<keyword evidence="3 6" id="KW-0547">Nucleotide-binding</keyword>
<dbReference type="Gene3D" id="3.40.850.10">
    <property type="entry name" value="Kinesin motor domain"/>
    <property type="match status" value="1"/>
</dbReference>
<dbReference type="PANTHER" id="PTHR47972:SF45">
    <property type="entry name" value="PROTEIN CLARET SEGREGATIONAL"/>
    <property type="match status" value="1"/>
</dbReference>
<feature type="compositionally biased region" description="Low complexity" evidence="9">
    <location>
        <begin position="68"/>
        <end position="92"/>
    </location>
</feature>
<dbReference type="PRINTS" id="PR00380">
    <property type="entry name" value="KINESINHEAVY"/>
</dbReference>
<dbReference type="AlphaFoldDB" id="A0A0F7SFJ1"/>
<dbReference type="InterPro" id="IPR027640">
    <property type="entry name" value="Kinesin-like_fam"/>
</dbReference>
<dbReference type="SMART" id="SM00129">
    <property type="entry name" value="KISc"/>
    <property type="match status" value="1"/>
</dbReference>
<evidence type="ECO:0000259" key="10">
    <source>
        <dbReference type="PROSITE" id="PS50067"/>
    </source>
</evidence>
<feature type="compositionally biased region" description="Polar residues" evidence="9">
    <location>
        <begin position="1"/>
        <end position="10"/>
    </location>
</feature>
<dbReference type="InterPro" id="IPR036961">
    <property type="entry name" value="Kinesin_motor_dom_sf"/>
</dbReference>
<feature type="compositionally biased region" description="Low complexity" evidence="9">
    <location>
        <begin position="111"/>
        <end position="130"/>
    </location>
</feature>
<dbReference type="InterPro" id="IPR001752">
    <property type="entry name" value="Kinesin_motor_dom"/>
</dbReference>
<feature type="coiled-coil region" evidence="8">
    <location>
        <begin position="374"/>
        <end position="415"/>
    </location>
</feature>
<dbReference type="GO" id="GO:0007018">
    <property type="term" value="P:microtubule-based movement"/>
    <property type="evidence" value="ECO:0007669"/>
    <property type="project" value="InterPro"/>
</dbReference>
<dbReference type="PROSITE" id="PS50067">
    <property type="entry name" value="KINESIN_MOTOR_2"/>
    <property type="match status" value="1"/>
</dbReference>
<dbReference type="GO" id="GO:0005524">
    <property type="term" value="F:ATP binding"/>
    <property type="evidence" value="ECO:0007669"/>
    <property type="project" value="UniProtKB-UniRule"/>
</dbReference>
<accession>A0A0F7SFJ1</accession>
<organism evidence="11">
    <name type="scientific">Phaffia rhodozyma</name>
    <name type="common">Yeast</name>
    <name type="synonym">Xanthophyllomyces dendrorhous</name>
    <dbReference type="NCBI Taxonomy" id="264483"/>
    <lineage>
        <taxon>Eukaryota</taxon>
        <taxon>Fungi</taxon>
        <taxon>Dikarya</taxon>
        <taxon>Basidiomycota</taxon>
        <taxon>Agaricomycotina</taxon>
        <taxon>Tremellomycetes</taxon>
        <taxon>Cystofilobasidiales</taxon>
        <taxon>Mrakiaceae</taxon>
        <taxon>Phaffia</taxon>
    </lineage>
</organism>
<feature type="binding site" evidence="6">
    <location>
        <begin position="503"/>
        <end position="510"/>
    </location>
    <ligand>
        <name>ATP</name>
        <dbReference type="ChEBI" id="CHEBI:30616"/>
    </ligand>
</feature>
<name>A0A0F7SFJ1_PHARH</name>
<dbReference type="Pfam" id="PF00225">
    <property type="entry name" value="Kinesin"/>
    <property type="match status" value="1"/>
</dbReference>
<protein>
    <recommendedName>
        <fullName evidence="7">Kinesin-like protein</fullName>
    </recommendedName>
</protein>
<evidence type="ECO:0000256" key="5">
    <source>
        <dbReference type="ARBA" id="ARBA00023175"/>
    </source>
</evidence>
<dbReference type="GO" id="GO:0008017">
    <property type="term" value="F:microtubule binding"/>
    <property type="evidence" value="ECO:0007669"/>
    <property type="project" value="InterPro"/>
</dbReference>
<evidence type="ECO:0000256" key="1">
    <source>
        <dbReference type="ARBA" id="ARBA00010899"/>
    </source>
</evidence>
<evidence type="ECO:0000313" key="11">
    <source>
        <dbReference type="EMBL" id="CDZ96288.1"/>
    </source>
</evidence>
<dbReference type="InterPro" id="IPR019821">
    <property type="entry name" value="Kinesin_motor_CS"/>
</dbReference>
<keyword evidence="5 6" id="KW-0505">Motor protein</keyword>
<reference evidence="11" key="1">
    <citation type="submission" date="2014-08" db="EMBL/GenBank/DDBJ databases">
        <authorList>
            <person name="Sharma Rahul"/>
            <person name="Thines Marco"/>
        </authorList>
    </citation>
    <scope>NUCLEOTIDE SEQUENCE</scope>
</reference>
<comment type="similarity">
    <text evidence="1">Belongs to the TRAFAC class myosin-kinesin ATPase superfamily. Kinesin family. KIN-14 subfamily.</text>
</comment>
<evidence type="ECO:0000256" key="8">
    <source>
        <dbReference type="SAM" id="Coils"/>
    </source>
</evidence>
<evidence type="ECO:0000256" key="4">
    <source>
        <dbReference type="ARBA" id="ARBA00022840"/>
    </source>
</evidence>
<feature type="compositionally biased region" description="Low complexity" evidence="9">
    <location>
        <begin position="22"/>
        <end position="39"/>
    </location>
</feature>
<evidence type="ECO:0000256" key="2">
    <source>
        <dbReference type="ARBA" id="ARBA00022701"/>
    </source>
</evidence>
<feature type="region of interest" description="Disordered" evidence="9">
    <location>
        <begin position="308"/>
        <end position="331"/>
    </location>
</feature>
<dbReference type="PANTHER" id="PTHR47972">
    <property type="entry name" value="KINESIN-LIKE PROTEIN KLP-3"/>
    <property type="match status" value="1"/>
</dbReference>
<dbReference type="GO" id="GO:0005874">
    <property type="term" value="C:microtubule"/>
    <property type="evidence" value="ECO:0007669"/>
    <property type="project" value="UniProtKB-KW"/>
</dbReference>
<dbReference type="SUPFAM" id="SSF52540">
    <property type="entry name" value="P-loop containing nucleoside triphosphate hydrolases"/>
    <property type="match status" value="1"/>
</dbReference>
<evidence type="ECO:0000256" key="7">
    <source>
        <dbReference type="RuleBase" id="RU000394"/>
    </source>
</evidence>
<dbReference type="PROSITE" id="PS00411">
    <property type="entry name" value="KINESIN_MOTOR_1"/>
    <property type="match status" value="1"/>
</dbReference>
<evidence type="ECO:0000256" key="3">
    <source>
        <dbReference type="ARBA" id="ARBA00022741"/>
    </source>
</evidence>
<keyword evidence="8" id="KW-0175">Coiled coil</keyword>